<evidence type="ECO:0000313" key="2">
    <source>
        <dbReference type="EMBL" id="JAE07362.1"/>
    </source>
</evidence>
<feature type="region of interest" description="Disordered" evidence="1">
    <location>
        <begin position="43"/>
        <end position="66"/>
    </location>
</feature>
<reference evidence="2" key="1">
    <citation type="submission" date="2014-09" db="EMBL/GenBank/DDBJ databases">
        <authorList>
            <person name="Magalhaes I.L.F."/>
            <person name="Oliveira U."/>
            <person name="Santos F.R."/>
            <person name="Vidigal T.H.D.A."/>
            <person name="Brescovit A.D."/>
            <person name="Santos A.J."/>
        </authorList>
    </citation>
    <scope>NUCLEOTIDE SEQUENCE</scope>
    <source>
        <tissue evidence="2">Shoot tissue taken approximately 20 cm above the soil surface</tissue>
    </source>
</reference>
<proteinExistence type="predicted"/>
<name>A0A0A9F4T2_ARUDO</name>
<sequence length="75" mass="8920">MWPWPWPAGWARRPRSALPATLPRPRRRWTSIMMRLRERPRRSMWHTASTTCHSRRPRPGSMGRRAGVVARSICM</sequence>
<evidence type="ECO:0000256" key="1">
    <source>
        <dbReference type="SAM" id="MobiDB-lite"/>
    </source>
</evidence>
<reference evidence="2" key="2">
    <citation type="journal article" date="2015" name="Data Brief">
        <title>Shoot transcriptome of the giant reed, Arundo donax.</title>
        <authorList>
            <person name="Barrero R.A."/>
            <person name="Guerrero F.D."/>
            <person name="Moolhuijzen P."/>
            <person name="Goolsby J.A."/>
            <person name="Tidwell J."/>
            <person name="Bellgard S.E."/>
            <person name="Bellgard M.I."/>
        </authorList>
    </citation>
    <scope>NUCLEOTIDE SEQUENCE</scope>
    <source>
        <tissue evidence="2">Shoot tissue taken approximately 20 cm above the soil surface</tissue>
    </source>
</reference>
<organism evidence="2">
    <name type="scientific">Arundo donax</name>
    <name type="common">Giant reed</name>
    <name type="synonym">Donax arundinaceus</name>
    <dbReference type="NCBI Taxonomy" id="35708"/>
    <lineage>
        <taxon>Eukaryota</taxon>
        <taxon>Viridiplantae</taxon>
        <taxon>Streptophyta</taxon>
        <taxon>Embryophyta</taxon>
        <taxon>Tracheophyta</taxon>
        <taxon>Spermatophyta</taxon>
        <taxon>Magnoliopsida</taxon>
        <taxon>Liliopsida</taxon>
        <taxon>Poales</taxon>
        <taxon>Poaceae</taxon>
        <taxon>PACMAD clade</taxon>
        <taxon>Arundinoideae</taxon>
        <taxon>Arundineae</taxon>
        <taxon>Arundo</taxon>
    </lineage>
</organism>
<dbReference type="AlphaFoldDB" id="A0A0A9F4T2"/>
<accession>A0A0A9F4T2</accession>
<dbReference type="EMBL" id="GBRH01190534">
    <property type="protein sequence ID" value="JAE07362.1"/>
    <property type="molecule type" value="Transcribed_RNA"/>
</dbReference>
<protein>
    <submittedName>
        <fullName evidence="2">Uncharacterized protein</fullName>
    </submittedName>
</protein>